<accession>A0A0F9H2X6</accession>
<dbReference type="EMBL" id="LAZR01016236">
    <property type="protein sequence ID" value="KKM05389.1"/>
    <property type="molecule type" value="Genomic_DNA"/>
</dbReference>
<name>A0A0F9H2X6_9ZZZZ</name>
<reference evidence="1" key="1">
    <citation type="journal article" date="2015" name="Nature">
        <title>Complex archaea that bridge the gap between prokaryotes and eukaryotes.</title>
        <authorList>
            <person name="Spang A."/>
            <person name="Saw J.H."/>
            <person name="Jorgensen S.L."/>
            <person name="Zaremba-Niedzwiedzka K."/>
            <person name="Martijn J."/>
            <person name="Lind A.E."/>
            <person name="van Eijk R."/>
            <person name="Schleper C."/>
            <person name="Guy L."/>
            <person name="Ettema T.J."/>
        </authorList>
    </citation>
    <scope>NUCLEOTIDE SEQUENCE</scope>
</reference>
<comment type="caution">
    <text evidence="1">The sequence shown here is derived from an EMBL/GenBank/DDBJ whole genome shotgun (WGS) entry which is preliminary data.</text>
</comment>
<dbReference type="AlphaFoldDB" id="A0A0F9H2X6"/>
<evidence type="ECO:0000313" key="1">
    <source>
        <dbReference type="EMBL" id="KKM05389.1"/>
    </source>
</evidence>
<proteinExistence type="predicted"/>
<sequence length="158" mass="18082">MAQSERDGMNVYDRVELAGLVAGLVLDIKREGERTILVILTDAYQQVLCDPDQAGVTDRRDVPMLAVESYESGGNWYKLFTSEINMLARYRMAVWHDYWTRHSATDGALPMGVKKHPEYWDIYRAGNIEPLPVEKDIRRSEAIRPTQDRMDIGGNRGH</sequence>
<protein>
    <submittedName>
        <fullName evidence="1">Uncharacterized protein</fullName>
    </submittedName>
</protein>
<organism evidence="1">
    <name type="scientific">marine sediment metagenome</name>
    <dbReference type="NCBI Taxonomy" id="412755"/>
    <lineage>
        <taxon>unclassified sequences</taxon>
        <taxon>metagenomes</taxon>
        <taxon>ecological metagenomes</taxon>
    </lineage>
</organism>
<gene>
    <name evidence="1" type="ORF">LCGC14_1754570</name>
</gene>